<feature type="compositionally biased region" description="Low complexity" evidence="1">
    <location>
        <begin position="136"/>
        <end position="150"/>
    </location>
</feature>
<dbReference type="GO" id="GO:0003723">
    <property type="term" value="F:RNA binding"/>
    <property type="evidence" value="ECO:0007669"/>
    <property type="project" value="TreeGrafter"/>
</dbReference>
<dbReference type="AlphaFoldDB" id="A0AAV2SWJ1"/>
<gene>
    <name evidence="2" type="ORF">CDAUBV1_LOCUS564</name>
</gene>
<evidence type="ECO:0008006" key="4">
    <source>
        <dbReference type="Google" id="ProtNLM"/>
    </source>
</evidence>
<evidence type="ECO:0000256" key="1">
    <source>
        <dbReference type="SAM" id="MobiDB-lite"/>
    </source>
</evidence>
<dbReference type="GO" id="GO:0005730">
    <property type="term" value="C:nucleolus"/>
    <property type="evidence" value="ECO:0007669"/>
    <property type="project" value="TreeGrafter"/>
</dbReference>
<comment type="caution">
    <text evidence="2">The sequence shown here is derived from an EMBL/GenBank/DDBJ whole genome shotgun (WGS) entry which is preliminary data.</text>
</comment>
<dbReference type="EMBL" id="CAXLJL010000002">
    <property type="protein sequence ID" value="CAL5129518.1"/>
    <property type="molecule type" value="Genomic_DNA"/>
</dbReference>
<dbReference type="PANTHER" id="PTHR18034">
    <property type="entry name" value="CELL CYCLE CONTROL PROTEIN CWF22-RELATED"/>
    <property type="match status" value="1"/>
</dbReference>
<dbReference type="Proteomes" id="UP001497525">
    <property type="component" value="Unassembled WGS sequence"/>
</dbReference>
<dbReference type="InterPro" id="IPR050781">
    <property type="entry name" value="CWC22_splicing_factor"/>
</dbReference>
<proteinExistence type="predicted"/>
<dbReference type="PANTHER" id="PTHR18034:SF4">
    <property type="entry name" value="NUCLEOLAR MIF4G DOMAIN-CONTAINING PROTEIN 1"/>
    <property type="match status" value="1"/>
</dbReference>
<reference evidence="2" key="1">
    <citation type="submission" date="2024-06" db="EMBL/GenBank/DDBJ databases">
        <authorList>
            <person name="Liu X."/>
            <person name="Lenzi L."/>
            <person name="Haldenby T S."/>
            <person name="Uol C."/>
        </authorList>
    </citation>
    <scope>NUCLEOTIDE SEQUENCE</scope>
</reference>
<organism evidence="2 3">
    <name type="scientific">Calicophoron daubneyi</name>
    <name type="common">Rumen fluke</name>
    <name type="synonym">Paramphistomum daubneyi</name>
    <dbReference type="NCBI Taxonomy" id="300641"/>
    <lineage>
        <taxon>Eukaryota</taxon>
        <taxon>Metazoa</taxon>
        <taxon>Spiralia</taxon>
        <taxon>Lophotrochozoa</taxon>
        <taxon>Platyhelminthes</taxon>
        <taxon>Trematoda</taxon>
        <taxon>Digenea</taxon>
        <taxon>Plagiorchiida</taxon>
        <taxon>Pronocephalata</taxon>
        <taxon>Paramphistomoidea</taxon>
        <taxon>Paramphistomidae</taxon>
        <taxon>Calicophoron</taxon>
    </lineage>
</organism>
<dbReference type="Gene3D" id="1.25.40.180">
    <property type="match status" value="1"/>
</dbReference>
<feature type="region of interest" description="Disordered" evidence="1">
    <location>
        <begin position="128"/>
        <end position="155"/>
    </location>
</feature>
<sequence length="648" mass="72888">MRLTHILCSLDVMKVKKRTEYYNKLRREDLLEDNEEEDRIIKRLEKKLGMRNRSKEKSKRPLWIEQYGFDYLLDFEEELRSNKTEVSPLDTLAKLPRKKKKKTQDIYGQKIQETTEEQQICSVTAEEGVPTHEDMSGGSPSKSKLSVPLSEGSERTPNLRRSIRSWLNRLSESTMPRVITELTNIFHGNPRALVCSLLVEEACILLESTPVSNLSGGGWLQQDLAVCLACIHVNLHTKLEHDNLICCLCKRLVDQLLSKDKTVGVNESSLGSFAVFLCYLNRFEVLSHSLVFDIMRELLNQNGLERLKAVHLMCIANGIYLRKANLVSSQELIKTATGMLTECSRDQVDRICELEGIIRRLSEKHSKEECVSRSVHLRKMMKIWTSASLPQDFCLSMGLEDLRSSDSVGRLWVVGPAVSAPNPPASMAASTELSPEMEAAATRLGLRTAPKRHLFSVLTSTPGGPDSTASALLKACSQTPFGGGTSASSAREREAVHIIMHCLMAEEPYNRFYPRVLGGLLNCHRRFSMMIKCAFWDVLKKSDLSVNAKANAGRALGLLSVVYDFPLTVLKNFDFGDASEGNTMFLRCALIEMCTTDYQKALTKVQQLSCYTRLSGNCCIFIRKHFSNEEDANIRASLLRLASDMRDL</sequence>
<evidence type="ECO:0000313" key="3">
    <source>
        <dbReference type="Proteomes" id="UP001497525"/>
    </source>
</evidence>
<dbReference type="InterPro" id="IPR016024">
    <property type="entry name" value="ARM-type_fold"/>
</dbReference>
<protein>
    <recommendedName>
        <fullName evidence="4">Nucleolar MIF4G domain-containing protein 1</fullName>
    </recommendedName>
</protein>
<accession>A0AAV2SWJ1</accession>
<dbReference type="SUPFAM" id="SSF48371">
    <property type="entry name" value="ARM repeat"/>
    <property type="match status" value="1"/>
</dbReference>
<name>A0AAV2SWJ1_CALDB</name>
<dbReference type="GO" id="GO:0042274">
    <property type="term" value="P:ribosomal small subunit biogenesis"/>
    <property type="evidence" value="ECO:0007669"/>
    <property type="project" value="TreeGrafter"/>
</dbReference>
<evidence type="ECO:0000313" key="2">
    <source>
        <dbReference type="EMBL" id="CAL5129518.1"/>
    </source>
</evidence>